<keyword evidence="4" id="KW-0489">Methyltransferase</keyword>
<feature type="compositionally biased region" description="Low complexity" evidence="13">
    <location>
        <begin position="864"/>
        <end position="876"/>
    </location>
</feature>
<name>A0A9D4TYE3_CHLVU</name>
<feature type="region of interest" description="Disordered" evidence="13">
    <location>
        <begin position="827"/>
        <end position="883"/>
    </location>
</feature>
<dbReference type="Pfam" id="PF00320">
    <property type="entry name" value="GATA"/>
    <property type="match status" value="1"/>
</dbReference>
<keyword evidence="6" id="KW-0949">S-adenosyl-L-methionine</keyword>
<feature type="compositionally biased region" description="Low complexity" evidence="13">
    <location>
        <begin position="2604"/>
        <end position="2617"/>
    </location>
</feature>
<feature type="compositionally biased region" description="Pro residues" evidence="13">
    <location>
        <begin position="2524"/>
        <end position="2543"/>
    </location>
</feature>
<keyword evidence="9" id="KW-0804">Transcription</keyword>
<keyword evidence="10" id="KW-0539">Nucleus</keyword>
<dbReference type="GO" id="GO:0008270">
    <property type="term" value="F:zinc ion binding"/>
    <property type="evidence" value="ECO:0007669"/>
    <property type="project" value="UniProtKB-KW"/>
</dbReference>
<dbReference type="GO" id="GO:0042054">
    <property type="term" value="F:histone methyltransferase activity"/>
    <property type="evidence" value="ECO:0007669"/>
    <property type="project" value="InterPro"/>
</dbReference>
<dbReference type="InterPro" id="IPR046341">
    <property type="entry name" value="SET_dom_sf"/>
</dbReference>
<feature type="region of interest" description="Disordered" evidence="13">
    <location>
        <begin position="1"/>
        <end position="46"/>
    </location>
</feature>
<evidence type="ECO:0000313" key="20">
    <source>
        <dbReference type="Proteomes" id="UP001055712"/>
    </source>
</evidence>
<feature type="region of interest" description="Disordered" evidence="13">
    <location>
        <begin position="1795"/>
        <end position="1883"/>
    </location>
</feature>
<dbReference type="PROSITE" id="PS50280">
    <property type="entry name" value="SET"/>
    <property type="match status" value="1"/>
</dbReference>
<dbReference type="GO" id="GO:0032259">
    <property type="term" value="P:methylation"/>
    <property type="evidence" value="ECO:0007669"/>
    <property type="project" value="UniProtKB-KW"/>
</dbReference>
<dbReference type="PROSITE" id="PS50868">
    <property type="entry name" value="POST_SET"/>
    <property type="match status" value="1"/>
</dbReference>
<feature type="region of interest" description="Disordered" evidence="13">
    <location>
        <begin position="904"/>
        <end position="941"/>
    </location>
</feature>
<dbReference type="CDD" id="cd05162">
    <property type="entry name" value="PWWP"/>
    <property type="match status" value="1"/>
</dbReference>
<feature type="compositionally biased region" description="Low complexity" evidence="13">
    <location>
        <begin position="2569"/>
        <end position="2581"/>
    </location>
</feature>
<feature type="domain" description="Post-SET" evidence="17">
    <location>
        <begin position="1266"/>
        <end position="1282"/>
    </location>
</feature>
<feature type="domain" description="SET" evidence="15">
    <location>
        <begin position="1136"/>
        <end position="1255"/>
    </location>
</feature>
<dbReference type="InterPro" id="IPR001214">
    <property type="entry name" value="SET_dom"/>
</dbReference>
<feature type="compositionally biased region" description="Low complexity" evidence="13">
    <location>
        <begin position="2716"/>
        <end position="2726"/>
    </location>
</feature>
<evidence type="ECO:0000313" key="19">
    <source>
        <dbReference type="EMBL" id="KAI3438073.1"/>
    </source>
</evidence>
<dbReference type="Gene3D" id="2.170.270.10">
    <property type="entry name" value="SET domain"/>
    <property type="match status" value="1"/>
</dbReference>
<keyword evidence="5" id="KW-0808">Transferase</keyword>
<keyword evidence="11" id="KW-0863">Zinc-finger</keyword>
<feature type="compositionally biased region" description="Low complexity" evidence="13">
    <location>
        <begin position="2649"/>
        <end position="2687"/>
    </location>
</feature>
<proteinExistence type="predicted"/>
<dbReference type="InterPro" id="IPR003616">
    <property type="entry name" value="Post-SET_dom"/>
</dbReference>
<dbReference type="Pfam" id="PF00855">
    <property type="entry name" value="PWWP"/>
    <property type="match status" value="1"/>
</dbReference>
<dbReference type="Pfam" id="PF17907">
    <property type="entry name" value="AWS"/>
    <property type="match status" value="1"/>
</dbReference>
<feature type="compositionally biased region" description="Pro residues" evidence="13">
    <location>
        <begin position="2460"/>
        <end position="2469"/>
    </location>
</feature>
<feature type="domain" description="PWWP" evidence="16">
    <location>
        <begin position="66"/>
        <end position="132"/>
    </location>
</feature>
<feature type="compositionally biased region" description="Acidic residues" evidence="13">
    <location>
        <begin position="1819"/>
        <end position="1829"/>
    </location>
</feature>
<feature type="compositionally biased region" description="Basic and acidic residues" evidence="13">
    <location>
        <begin position="2141"/>
        <end position="2163"/>
    </location>
</feature>
<dbReference type="InterPro" id="IPR006560">
    <property type="entry name" value="AWS_dom"/>
</dbReference>
<feature type="compositionally biased region" description="Basic and acidic residues" evidence="13">
    <location>
        <begin position="461"/>
        <end position="486"/>
    </location>
</feature>
<feature type="region of interest" description="Disordered" evidence="13">
    <location>
        <begin position="2235"/>
        <end position="2256"/>
    </location>
</feature>
<feature type="compositionally biased region" description="Gly residues" evidence="13">
    <location>
        <begin position="1373"/>
        <end position="1383"/>
    </location>
</feature>
<dbReference type="PANTHER" id="PTHR22884">
    <property type="entry name" value="SET DOMAIN PROTEINS"/>
    <property type="match status" value="1"/>
</dbReference>
<dbReference type="Gene3D" id="3.30.50.10">
    <property type="entry name" value="Erythroid Transcription Factor GATA-1, subunit A"/>
    <property type="match status" value="1"/>
</dbReference>
<feature type="compositionally biased region" description="Low complexity" evidence="13">
    <location>
        <begin position="2387"/>
        <end position="2414"/>
    </location>
</feature>
<dbReference type="OrthoDB" id="422362at2759"/>
<evidence type="ECO:0000256" key="7">
    <source>
        <dbReference type="ARBA" id="ARBA00023015"/>
    </source>
</evidence>
<evidence type="ECO:0000256" key="1">
    <source>
        <dbReference type="ARBA" id="ARBA00004123"/>
    </source>
</evidence>
<feature type="region of interest" description="Disordered" evidence="13">
    <location>
        <begin position="1686"/>
        <end position="1770"/>
    </location>
</feature>
<feature type="compositionally biased region" description="Basic residues" evidence="13">
    <location>
        <begin position="2733"/>
        <end position="2742"/>
    </location>
</feature>
<dbReference type="GO" id="GO:0005634">
    <property type="term" value="C:nucleus"/>
    <property type="evidence" value="ECO:0007669"/>
    <property type="project" value="UniProtKB-SubCell"/>
</dbReference>
<feature type="domain" description="AWS" evidence="18">
    <location>
        <begin position="1088"/>
        <end position="1134"/>
    </location>
</feature>
<dbReference type="GO" id="GO:0005694">
    <property type="term" value="C:chromosome"/>
    <property type="evidence" value="ECO:0007669"/>
    <property type="project" value="UniProtKB-SubCell"/>
</dbReference>
<keyword evidence="8" id="KW-0238">DNA-binding</keyword>
<dbReference type="Gene3D" id="2.30.30.140">
    <property type="match status" value="2"/>
</dbReference>
<feature type="compositionally biased region" description="Pro residues" evidence="13">
    <location>
        <begin position="2703"/>
        <end position="2715"/>
    </location>
</feature>
<dbReference type="SUPFAM" id="SSF57716">
    <property type="entry name" value="Glucocorticoid receptor-like (DNA-binding domain)"/>
    <property type="match status" value="1"/>
</dbReference>
<feature type="compositionally biased region" description="Pro residues" evidence="13">
    <location>
        <begin position="840"/>
        <end position="852"/>
    </location>
</feature>
<evidence type="ECO:0000256" key="8">
    <source>
        <dbReference type="ARBA" id="ARBA00023125"/>
    </source>
</evidence>
<dbReference type="SUPFAM" id="SSF82199">
    <property type="entry name" value="SET domain"/>
    <property type="match status" value="1"/>
</dbReference>
<feature type="compositionally biased region" description="Low complexity" evidence="13">
    <location>
        <begin position="2358"/>
        <end position="2373"/>
    </location>
</feature>
<dbReference type="PROSITE" id="PS51215">
    <property type="entry name" value="AWS"/>
    <property type="match status" value="1"/>
</dbReference>
<feature type="region of interest" description="Disordered" evidence="13">
    <location>
        <begin position="442"/>
        <end position="569"/>
    </location>
</feature>
<feature type="compositionally biased region" description="Acidic residues" evidence="13">
    <location>
        <begin position="1738"/>
        <end position="1752"/>
    </location>
</feature>
<feature type="compositionally biased region" description="Low complexity" evidence="13">
    <location>
        <begin position="2077"/>
        <end position="2089"/>
    </location>
</feature>
<feature type="compositionally biased region" description="Low complexity" evidence="13">
    <location>
        <begin position="827"/>
        <end position="839"/>
    </location>
</feature>
<evidence type="ECO:0000256" key="3">
    <source>
        <dbReference type="ARBA" id="ARBA00022454"/>
    </source>
</evidence>
<feature type="compositionally biased region" description="Polar residues" evidence="13">
    <location>
        <begin position="1"/>
        <end position="10"/>
    </location>
</feature>
<feature type="compositionally biased region" description="Low complexity" evidence="13">
    <location>
        <begin position="199"/>
        <end position="212"/>
    </location>
</feature>
<feature type="compositionally biased region" description="Pro residues" evidence="13">
    <location>
        <begin position="1548"/>
        <end position="1562"/>
    </location>
</feature>
<feature type="region of interest" description="Disordered" evidence="13">
    <location>
        <begin position="2279"/>
        <end position="2762"/>
    </location>
</feature>
<dbReference type="SMART" id="SM00401">
    <property type="entry name" value="ZnF_GATA"/>
    <property type="match status" value="1"/>
</dbReference>
<protein>
    <submittedName>
        <fullName evidence="19">Uncharacterized protein</fullName>
    </submittedName>
</protein>
<keyword evidence="20" id="KW-1185">Reference proteome</keyword>
<dbReference type="SMART" id="SM00317">
    <property type="entry name" value="SET"/>
    <property type="match status" value="1"/>
</dbReference>
<evidence type="ECO:0000256" key="5">
    <source>
        <dbReference type="ARBA" id="ARBA00022679"/>
    </source>
</evidence>
<feature type="compositionally biased region" description="Low complexity" evidence="13">
    <location>
        <begin position="2470"/>
        <end position="2487"/>
    </location>
</feature>
<feature type="compositionally biased region" description="Low complexity" evidence="13">
    <location>
        <begin position="987"/>
        <end position="1005"/>
    </location>
</feature>
<reference evidence="19" key="1">
    <citation type="journal article" date="2019" name="Plant J.">
        <title>Chlorella vulgaris genome assembly and annotation reveals the molecular basis for metabolic acclimation to high light conditions.</title>
        <authorList>
            <person name="Cecchin M."/>
            <person name="Marcolungo L."/>
            <person name="Rossato M."/>
            <person name="Girolomoni L."/>
            <person name="Cosentino E."/>
            <person name="Cuine S."/>
            <person name="Li-Beisson Y."/>
            <person name="Delledonne M."/>
            <person name="Ballottari M."/>
        </authorList>
    </citation>
    <scope>NUCLEOTIDE SEQUENCE</scope>
    <source>
        <strain evidence="19">211/11P</strain>
    </source>
</reference>
<dbReference type="CDD" id="cd20404">
    <property type="entry name" value="Tudor_Agenet_AtEML-like"/>
    <property type="match status" value="1"/>
</dbReference>
<feature type="compositionally biased region" description="Gly residues" evidence="13">
    <location>
        <begin position="1507"/>
        <end position="1516"/>
    </location>
</feature>
<dbReference type="CDD" id="cd10017">
    <property type="entry name" value="B3_DNA"/>
    <property type="match status" value="1"/>
</dbReference>
<feature type="coiled-coil region" evidence="12">
    <location>
        <begin position="1622"/>
        <end position="1649"/>
    </location>
</feature>
<gene>
    <name evidence="19" type="ORF">D9Q98_000515</name>
</gene>
<dbReference type="PROSITE" id="PS50114">
    <property type="entry name" value="GATA_ZN_FINGER_2"/>
    <property type="match status" value="1"/>
</dbReference>
<dbReference type="InterPro" id="IPR000313">
    <property type="entry name" value="PWWP_dom"/>
</dbReference>
<keyword evidence="11" id="KW-0479">Metal-binding</keyword>
<evidence type="ECO:0000256" key="4">
    <source>
        <dbReference type="ARBA" id="ARBA00022603"/>
    </source>
</evidence>
<keyword evidence="11" id="KW-0862">Zinc</keyword>
<dbReference type="Pfam" id="PF00856">
    <property type="entry name" value="SET"/>
    <property type="match status" value="1"/>
</dbReference>
<dbReference type="InterPro" id="IPR013088">
    <property type="entry name" value="Znf_NHR/GATA"/>
</dbReference>
<dbReference type="InterPro" id="IPR050777">
    <property type="entry name" value="SET2_Histone-Lys_MeTrsfase"/>
</dbReference>
<evidence type="ECO:0000259" key="17">
    <source>
        <dbReference type="PROSITE" id="PS50868"/>
    </source>
</evidence>
<evidence type="ECO:0000259" key="14">
    <source>
        <dbReference type="PROSITE" id="PS50114"/>
    </source>
</evidence>
<reference evidence="19" key="2">
    <citation type="submission" date="2020-11" db="EMBL/GenBank/DDBJ databases">
        <authorList>
            <person name="Cecchin M."/>
            <person name="Marcolungo L."/>
            <person name="Rossato M."/>
            <person name="Girolomoni L."/>
            <person name="Cosentino E."/>
            <person name="Cuine S."/>
            <person name="Li-Beisson Y."/>
            <person name="Delledonne M."/>
            <person name="Ballottari M."/>
        </authorList>
    </citation>
    <scope>NUCLEOTIDE SEQUENCE</scope>
    <source>
        <strain evidence="19">211/11P</strain>
        <tissue evidence="19">Whole cell</tissue>
    </source>
</reference>
<keyword evidence="3" id="KW-0158">Chromosome</keyword>
<evidence type="ECO:0000259" key="18">
    <source>
        <dbReference type="PROSITE" id="PS51215"/>
    </source>
</evidence>
<dbReference type="SMART" id="SM00293">
    <property type="entry name" value="PWWP"/>
    <property type="match status" value="1"/>
</dbReference>
<evidence type="ECO:0000256" key="12">
    <source>
        <dbReference type="SAM" id="Coils"/>
    </source>
</evidence>
<feature type="domain" description="GATA-type" evidence="14">
    <location>
        <begin position="730"/>
        <end position="770"/>
    </location>
</feature>
<comment type="caution">
    <text evidence="19">The sequence shown here is derived from an EMBL/GenBank/DDBJ whole genome shotgun (WGS) entry which is preliminary data.</text>
</comment>
<dbReference type="InterPro" id="IPR000679">
    <property type="entry name" value="Znf_GATA"/>
</dbReference>
<feature type="region of interest" description="Disordered" evidence="13">
    <location>
        <begin position="2077"/>
        <end position="2098"/>
    </location>
</feature>
<feature type="compositionally biased region" description="Low complexity" evidence="13">
    <location>
        <begin position="2447"/>
        <end position="2459"/>
    </location>
</feature>
<feature type="compositionally biased region" description="Low complexity" evidence="13">
    <location>
        <begin position="527"/>
        <end position="539"/>
    </location>
</feature>
<dbReference type="SUPFAM" id="SSF101936">
    <property type="entry name" value="DNA-binding pseudobarrel domain"/>
    <property type="match status" value="1"/>
</dbReference>
<feature type="region of interest" description="Disordered" evidence="13">
    <location>
        <begin position="1501"/>
        <end position="1570"/>
    </location>
</feature>
<evidence type="ECO:0000256" key="11">
    <source>
        <dbReference type="PROSITE-ProRule" id="PRU00094"/>
    </source>
</evidence>
<feature type="region of interest" description="Disordered" evidence="13">
    <location>
        <begin position="198"/>
        <end position="230"/>
    </location>
</feature>
<organism evidence="19 20">
    <name type="scientific">Chlorella vulgaris</name>
    <name type="common">Green alga</name>
    <dbReference type="NCBI Taxonomy" id="3077"/>
    <lineage>
        <taxon>Eukaryota</taxon>
        <taxon>Viridiplantae</taxon>
        <taxon>Chlorophyta</taxon>
        <taxon>core chlorophytes</taxon>
        <taxon>Trebouxiophyceae</taxon>
        <taxon>Chlorellales</taxon>
        <taxon>Chlorellaceae</taxon>
        <taxon>Chlorella clade</taxon>
        <taxon>Chlorella</taxon>
    </lineage>
</organism>
<evidence type="ECO:0000259" key="15">
    <source>
        <dbReference type="PROSITE" id="PS50280"/>
    </source>
</evidence>
<dbReference type="SUPFAM" id="SSF63748">
    <property type="entry name" value="Tudor/PWWP/MBT"/>
    <property type="match status" value="1"/>
</dbReference>
<feature type="compositionally biased region" description="Basic residues" evidence="13">
    <location>
        <begin position="2292"/>
        <end position="2318"/>
    </location>
</feature>
<evidence type="ECO:0000256" key="9">
    <source>
        <dbReference type="ARBA" id="ARBA00023163"/>
    </source>
</evidence>
<feature type="compositionally biased region" description="Gly residues" evidence="13">
    <location>
        <begin position="448"/>
        <end position="457"/>
    </location>
</feature>
<sequence length="2762" mass="287496">MQGSVITRPQQWPRAKRRRNLRGAFQPPSNGGSNGGRGGEPPAMPADFDAVCAQLSTPQLDAAARIEGVVWGLVKGYTSWPGQIIDASVVSQDPEMQSAKPKRGSGHKAVQFFGDISKSWLTEQNVVEWSDGCARGFLKPPKNNKGLPPAILQVHSFLHTGALPKGWWQKAPKVPAIKRAAAGGAAGAPKQLVPEANVGKAAADAGEQQQEQQAKKQRTVVKGEAGQQPAAGLGDEEMLAADAQAAFTAPHAAPAAAGGLAADGTAAGAAGAARPAGSGSTSTRDMLRSVFNRIKLLHPAAARLETPNSVVDLLAALRKHFGPAMALATEQLRGKDANDLLAALFTWAAGKAISPAQVEACFPMVPHGKVQMPYALWDRITELGLYPLHWQLPLTKQQVDAGQRDGVAGVPAPHAAPACRVAAPGSAGVAAAATAAVLGGPAKKRRAGGGAGGGAGGEMKCLSEPRPVRGAVKREAQEMDQCDHQHSPRPVRRHSAMAPPSRFALESGAGGPALAAAERPSSPSLTAEEAASSQRARAAGRGPGLPVLDGRIVKPRPGSGWPGPSPEGFEEGEVPALVGRNSLPGYLHVRQNVWVSRPRPKRLLRDDIPVCNCHAPVGPSISSRRAALDEQLAQRHMVSWQQQQAAAAQLAAEQQLLVLPPPPLPPLAAITAAGATPDTPPAVSPQPAFQSVPQQAAIAVAPASGDATAAAAACGGSPDGSAKKRVRRTDWEGRKCDWCGVTETSNWRRHPEDRDMLLCNQCGGYVRKHGKLSQERREKVAAQQVALALTGGISQAAAAVPVSHGSGASAATTVIAHSLGNSSGNGTGSSMLPLFQPAPLAMPPPPPMPLPLPSVGAPADPPWGQQQQQQQQQAAAGGTGMDVNAAPEAVGQAALRSFPAAEAVVPDRREASRGAAQAEAQHQQQEQGHQQQKQQQAQQLDPEDVAAAAALVAALFAPWRQQLAALREERQVVAALVDALFAPYRQPQQQQQQGQPAQPAPSAAVEVKEEVKMEPLSGPAAAYTAQQQQQQPAAVLVKQQPPGEQSYDDKLLALPQLAATQQHAPAAAAAAPPLPTRTGSSGLRRAAAAASAAAAAPQVGCGDSCLNRLSFIHCDRATCPCGDRCTNRPFVELAQPPMEVYLTPDKGWGVRCTAFVPRGTFIVEYAGEVIDDKECGRRAEEAKAANEPHFYMMELGPGLIIDARSKGNLARLLNSSCDPNCETQKWHDAGNSEVRVGIFSLRDILPGEELTYDYQFQHFGLAAAAGAYRCKCGAPNCRGTMDTQPERTRDFGRRLDVWWPAERRYFRGTITAYSSSQQRHTVRYDDGDQGRVFLPAEKYRWVDEHGHVVGDTHEPEVGAQAATRGNGGKKRNNGGGGSGGGASEGSTASGAGGKRQRQQQPAAELLLSGNGTGSGSIASDAAELRGAGGGAAAQGTAAGAVKAAPPAADEAVPVNGAVPAVLPQQQQQQQQQEPLGTACTKEALPGKVLDTYAHFNLAAQHQQQPQGSGGNGGGGNPSASWVLPLPAGAPAPQLDIPGLKVNAMPSSLLPPPAQAGPLPEAPPLDTTSPLSATAVAPAFNPFNDLSRLNGLTAEQQQALCAFGQALGSPKALAGQLQLNGSLEQQEAKQQAAQQAAQQARQEQAQEQAAAVQPAARGACQLPASAVQQQQQQQQLRDPGLVAVSGTVGHRQLRDPSLKPVSGTIGHRRGRGNGQPALGDAEVVRPKRTVRRPARRFDDDYEGQEVDSDEDYVPSEHEEPSSPPRVSAPSRARLAATLSPATLAAVTMATLLGTGGAPGLPPVLPAVVGRAAPPRKRDDDSDAPEDDVEKDPDVTPEGLSTRSTQRRQPQAPLPVHVPATAAAPPGAPRPGGNRRNLPTPASTGLPARTILVAKRLTNSDVSKGRILLPRAAVEANLSFAIGKAHSLIARDHQQHTWQFTLQSWANGSRAGMESRRVYVLEHAGDFVRAHALKPDDVIGLSTSDEGAFLVEYNTEEVLAASENLAGARFGHTAPTIAAGSLRPAANMLIQQNAGRCARSEHCTKPAGHPGFCVRTHAAAAAAAARKARQANAAAAAAAANSSPDAAVATAPSTDNGPARAAAMVGSGRAGAPRVLGGGGGLVMMAVELAGVKRAPEPPQLFEGDHGAEEGRPKRIRKPTEKSATLDDSDDDYLAAAAATADALAEAAADSDMSDGEAEAPLMHPTFFQLKAKPPAGALPPAQPPVPGPNVPPIFVMAPDPSAGPLHGGPSHLRSPLRPSLSLQHMSSLHSSGSLQLHHSASAPLHLGPGPLHPHSHHHPHHHQQQHHHAHPHHHHHHHQQQQQQQQHVPHSRAGMPPHPPTSLPLSGGLGAPIQPPASLPQALPLSVPGSLPPSTAAMQVQPRPAGLPAQPAAHQQRGPQPQPQQQQQQAQQQAQHGSESLGGTPAPHTADLADYLAGSSPDDERKQQLPQQQQQRAAAQPPRPSPPPGQQHPRPQQQQQQQQQARPPFLGPGQQHPRPALHSMRPPQQQQQQHGGPRPSLAPGQQPPRPMPLPMPGMQLPPRPGMQQQQPRPGMQQALRPGMQPPPRPGMQHQPLPRVLQGAPPPRPLPGAALPRPGAPPQRPVQPGGPLGPLARPGTQQPQHRPMLAPRPGAGPVRPPVLGGGGGRGMPRPLMPQGGRPPAMPPAAGAAAAGAAAGPKAGSGAQAQMRPPPPLPVGGTSYLPPRPAGAAGPPPLFGGAPPAVAPGVGPPLHLPHHLHHHLPHMPPPPPAPEFDVGAFLSAE</sequence>
<feature type="compositionally biased region" description="Low complexity" evidence="13">
    <location>
        <begin position="2544"/>
        <end position="2561"/>
    </location>
</feature>
<feature type="compositionally biased region" description="Low complexity" evidence="13">
    <location>
        <begin position="914"/>
        <end position="941"/>
    </location>
</feature>
<feature type="compositionally biased region" description="Low complexity" evidence="13">
    <location>
        <begin position="1523"/>
        <end position="1534"/>
    </location>
</feature>
<evidence type="ECO:0000256" key="10">
    <source>
        <dbReference type="ARBA" id="ARBA00023242"/>
    </source>
</evidence>
<dbReference type="GO" id="GO:0006355">
    <property type="term" value="P:regulation of DNA-templated transcription"/>
    <property type="evidence" value="ECO:0007669"/>
    <property type="project" value="InterPro"/>
</dbReference>
<comment type="subcellular location">
    <subcellularLocation>
        <location evidence="2">Chromosome</location>
    </subcellularLocation>
    <subcellularLocation>
        <location evidence="1">Nucleus</location>
    </subcellularLocation>
</comment>
<feature type="compositionally biased region" description="Low complexity" evidence="13">
    <location>
        <begin position="1852"/>
        <end position="1879"/>
    </location>
</feature>
<keyword evidence="12" id="KW-0175">Coiled coil</keyword>
<dbReference type="InterPro" id="IPR015300">
    <property type="entry name" value="DNA-bd_pseudobarrel_sf"/>
</dbReference>
<feature type="region of interest" description="Disordered" evidence="13">
    <location>
        <begin position="2134"/>
        <end position="2167"/>
    </location>
</feature>
<keyword evidence="7" id="KW-0805">Transcription regulation</keyword>
<dbReference type="CDD" id="cd00202">
    <property type="entry name" value="ZnF_GATA"/>
    <property type="match status" value="1"/>
</dbReference>
<dbReference type="Proteomes" id="UP001055712">
    <property type="component" value="Unassembled WGS sequence"/>
</dbReference>
<evidence type="ECO:0000256" key="2">
    <source>
        <dbReference type="ARBA" id="ARBA00004286"/>
    </source>
</evidence>
<dbReference type="InterPro" id="IPR003340">
    <property type="entry name" value="B3_DNA-bd"/>
</dbReference>
<dbReference type="EMBL" id="SIDB01000001">
    <property type="protein sequence ID" value="KAI3438073.1"/>
    <property type="molecule type" value="Genomic_DNA"/>
</dbReference>
<feature type="compositionally biased region" description="Polar residues" evidence="13">
    <location>
        <begin position="1837"/>
        <end position="1847"/>
    </location>
</feature>
<feature type="region of interest" description="Disordered" evidence="13">
    <location>
        <begin position="1348"/>
        <end position="1401"/>
    </location>
</feature>
<dbReference type="Gene3D" id="2.40.330.10">
    <property type="entry name" value="DNA-binding pseudobarrel domain"/>
    <property type="match status" value="1"/>
</dbReference>
<accession>A0A9D4TYE3</accession>
<feature type="region of interest" description="Disordered" evidence="13">
    <location>
        <begin position="987"/>
        <end position="1027"/>
    </location>
</feature>
<evidence type="ECO:0000256" key="13">
    <source>
        <dbReference type="SAM" id="MobiDB-lite"/>
    </source>
</evidence>
<dbReference type="GO" id="GO:0043565">
    <property type="term" value="F:sequence-specific DNA binding"/>
    <property type="evidence" value="ECO:0007669"/>
    <property type="project" value="InterPro"/>
</dbReference>
<evidence type="ECO:0000256" key="6">
    <source>
        <dbReference type="ARBA" id="ARBA00022691"/>
    </source>
</evidence>
<evidence type="ECO:0000259" key="16">
    <source>
        <dbReference type="PROSITE" id="PS50812"/>
    </source>
</evidence>
<dbReference type="PROSITE" id="PS50812">
    <property type="entry name" value="PWWP"/>
    <property type="match status" value="1"/>
</dbReference>